<evidence type="ECO:0000256" key="2">
    <source>
        <dbReference type="ARBA" id="ARBA00022692"/>
    </source>
</evidence>
<feature type="transmembrane region" description="Helical" evidence="5">
    <location>
        <begin position="188"/>
        <end position="209"/>
    </location>
</feature>
<feature type="signal peptide" evidence="6">
    <location>
        <begin position="1"/>
        <end position="22"/>
    </location>
</feature>
<dbReference type="EC" id="2.1.1.100" evidence="5"/>
<dbReference type="GO" id="GO:0032259">
    <property type="term" value="P:methylation"/>
    <property type="evidence" value="ECO:0007669"/>
    <property type="project" value="UniProtKB-KW"/>
</dbReference>
<keyword evidence="4 5" id="KW-0472">Membrane</keyword>
<comment type="subcellular location">
    <subcellularLocation>
        <location evidence="5">Endoplasmic reticulum membrane</location>
        <topology evidence="5">Multi-pass membrane protein</topology>
    </subcellularLocation>
    <subcellularLocation>
        <location evidence="1">Membrane</location>
        <topology evidence="1">Multi-pass membrane protein</topology>
    </subcellularLocation>
</comment>
<protein>
    <recommendedName>
        <fullName evidence="5">Protein-S-isoprenylcysteine O-methyltransferase</fullName>
        <ecNumber evidence="5">2.1.1.100</ecNumber>
    </recommendedName>
</protein>
<dbReference type="InParanoid" id="A0A409YEB5"/>
<dbReference type="Pfam" id="PF04140">
    <property type="entry name" value="ICMT"/>
    <property type="match status" value="1"/>
</dbReference>
<keyword evidence="5" id="KW-0256">Endoplasmic reticulum</keyword>
<dbReference type="STRING" id="181874.A0A409YEB5"/>
<dbReference type="EMBL" id="NHTK01001255">
    <property type="protein sequence ID" value="PPR01325.1"/>
    <property type="molecule type" value="Genomic_DNA"/>
</dbReference>
<evidence type="ECO:0000313" key="8">
    <source>
        <dbReference type="Proteomes" id="UP000284842"/>
    </source>
</evidence>
<evidence type="ECO:0000256" key="6">
    <source>
        <dbReference type="SAM" id="SignalP"/>
    </source>
</evidence>
<sequence>MSLRDIFHALLSLTASASFASGFIGRNPILHPRDRSKLEGILEKSKDTGQIGCAVLSCTQLTLGLAESLLIITNHLNPTSPFTHTINSIFLFNNSNPTRLHLSPPRILGALMLILGGQIRLSSSNTLGKFFTYQVGIQQNHKLITTGPYAIVRHPSYTAMMITHPGCLLWNLYRGSYVRESGLLSTPLGFAMTVMVSMALVISTYMIIVTRTRQEDKVMQTAFGDEWEEWAKRVPYLLVPGVY</sequence>
<keyword evidence="5" id="KW-0808">Transferase</keyword>
<keyword evidence="3 5" id="KW-1133">Transmembrane helix</keyword>
<proteinExistence type="inferred from homology"/>
<keyword evidence="2 5" id="KW-0812">Transmembrane</keyword>
<evidence type="ECO:0000256" key="5">
    <source>
        <dbReference type="RuleBase" id="RU362022"/>
    </source>
</evidence>
<dbReference type="InterPro" id="IPR007269">
    <property type="entry name" value="ICMT_MeTrfase"/>
</dbReference>
<dbReference type="GO" id="GO:0004671">
    <property type="term" value="F:protein C-terminal S-isoprenylcysteine carboxyl O-methyltransferase activity"/>
    <property type="evidence" value="ECO:0007669"/>
    <property type="project" value="UniProtKB-EC"/>
</dbReference>
<gene>
    <name evidence="7" type="ORF">CVT24_006327</name>
</gene>
<feature type="chain" id="PRO_5019214722" description="Protein-S-isoprenylcysteine O-methyltransferase" evidence="6">
    <location>
        <begin position="23"/>
        <end position="243"/>
    </location>
</feature>
<evidence type="ECO:0000256" key="4">
    <source>
        <dbReference type="ARBA" id="ARBA00023136"/>
    </source>
</evidence>
<accession>A0A409YEB5</accession>
<evidence type="ECO:0000256" key="3">
    <source>
        <dbReference type="ARBA" id="ARBA00022989"/>
    </source>
</evidence>
<reference evidence="7 8" key="1">
    <citation type="journal article" date="2018" name="Evol. Lett.">
        <title>Horizontal gene cluster transfer increased hallucinogenic mushroom diversity.</title>
        <authorList>
            <person name="Reynolds H.T."/>
            <person name="Vijayakumar V."/>
            <person name="Gluck-Thaler E."/>
            <person name="Korotkin H.B."/>
            <person name="Matheny P.B."/>
            <person name="Slot J.C."/>
        </authorList>
    </citation>
    <scope>NUCLEOTIDE SEQUENCE [LARGE SCALE GENOMIC DNA]</scope>
    <source>
        <strain evidence="7 8">2629</strain>
    </source>
</reference>
<dbReference type="PANTHER" id="PTHR12714:SF9">
    <property type="entry name" value="PROTEIN-S-ISOPRENYLCYSTEINE O-METHYLTRANSFERASE"/>
    <property type="match status" value="1"/>
</dbReference>
<comment type="caution">
    <text evidence="5">Lacks conserved residue(s) required for the propagation of feature annotation.</text>
</comment>
<name>A0A409YEB5_9AGAR</name>
<organism evidence="7 8">
    <name type="scientific">Panaeolus cyanescens</name>
    <dbReference type="NCBI Taxonomy" id="181874"/>
    <lineage>
        <taxon>Eukaryota</taxon>
        <taxon>Fungi</taxon>
        <taxon>Dikarya</taxon>
        <taxon>Basidiomycota</taxon>
        <taxon>Agaricomycotina</taxon>
        <taxon>Agaricomycetes</taxon>
        <taxon>Agaricomycetidae</taxon>
        <taxon>Agaricales</taxon>
        <taxon>Agaricineae</taxon>
        <taxon>Galeropsidaceae</taxon>
        <taxon>Panaeolus</taxon>
    </lineage>
</organism>
<keyword evidence="5" id="KW-0949">S-adenosyl-L-methionine</keyword>
<keyword evidence="6" id="KW-0732">Signal</keyword>
<evidence type="ECO:0000256" key="1">
    <source>
        <dbReference type="ARBA" id="ARBA00004141"/>
    </source>
</evidence>
<dbReference type="AlphaFoldDB" id="A0A409YEB5"/>
<keyword evidence="5" id="KW-0489">Methyltransferase</keyword>
<comment type="catalytic activity">
    <reaction evidence="5">
        <text>[protein]-C-terminal S-[(2E,6E)-farnesyl]-L-cysteine + S-adenosyl-L-methionine = [protein]-C-terminal S-[(2E,6E)-farnesyl]-L-cysteine methyl ester + S-adenosyl-L-homocysteine</text>
        <dbReference type="Rhea" id="RHEA:21672"/>
        <dbReference type="Rhea" id="RHEA-COMP:12125"/>
        <dbReference type="Rhea" id="RHEA-COMP:12126"/>
        <dbReference type="ChEBI" id="CHEBI:57856"/>
        <dbReference type="ChEBI" id="CHEBI:59789"/>
        <dbReference type="ChEBI" id="CHEBI:90510"/>
        <dbReference type="ChEBI" id="CHEBI:90511"/>
        <dbReference type="EC" id="2.1.1.100"/>
    </reaction>
</comment>
<comment type="similarity">
    <text evidence="5">Belongs to the class VI-like SAM-binding methyltransferase superfamily. Isoprenylcysteine carboxyl methyltransferase family.</text>
</comment>
<dbReference type="Proteomes" id="UP000284842">
    <property type="component" value="Unassembled WGS sequence"/>
</dbReference>
<dbReference type="PANTHER" id="PTHR12714">
    <property type="entry name" value="PROTEIN-S ISOPRENYLCYSTEINE O-METHYLTRANSFERASE"/>
    <property type="match status" value="1"/>
</dbReference>
<dbReference type="GO" id="GO:0005789">
    <property type="term" value="C:endoplasmic reticulum membrane"/>
    <property type="evidence" value="ECO:0007669"/>
    <property type="project" value="UniProtKB-SubCell"/>
</dbReference>
<comment type="caution">
    <text evidence="7">The sequence shown here is derived from an EMBL/GenBank/DDBJ whole genome shotgun (WGS) entry which is preliminary data.</text>
</comment>
<dbReference type="OrthoDB" id="422086at2759"/>
<keyword evidence="8" id="KW-1185">Reference proteome</keyword>
<dbReference type="Gene3D" id="1.20.120.1630">
    <property type="match status" value="1"/>
</dbReference>
<evidence type="ECO:0000313" key="7">
    <source>
        <dbReference type="EMBL" id="PPR01325.1"/>
    </source>
</evidence>